<dbReference type="InterPro" id="IPR000859">
    <property type="entry name" value="CUB_dom"/>
</dbReference>
<dbReference type="OrthoDB" id="2104607at2759"/>
<dbReference type="EMBL" id="CACVKT020003176">
    <property type="protein sequence ID" value="CAC5382109.1"/>
    <property type="molecule type" value="Genomic_DNA"/>
</dbReference>
<sequence length="399" mass="46277">MSQLELLRSCIPEDKQSEVERLFSEKGLVETVCHLWEDIWTDEEKLQAENDTKTRNEKSKYYKLLFIEFNIKEHYNQVDSHRHFVQKAYNRLKDFVPNMKKEDAEKHDLSKYDFSQAIGYTVRWVHMTDNDVWKKSLDDHYKREHHHPQNVGQERMSQRYLEESLIDMVGSRWERNLKGDENAKNSDLVDFHPQYLTRYHKEDLKVKYSFYSCIDYGHSGCGGAGVLNHPTGTFATQHYNGHTQYRPNSQCTWKIHASAGKVVRLSATAFHIEDDANCDYDFVAVYDGSSKSSKLIGKFCGRDEVEVVSSGRYLFVEFVSDDSTQFNGFRMRYKFQQASAGCGKHLYKCDTQLCIARDFLCDSEDDCGDSSDERPKMCQSQKSSSCLDGEFLCGDGGCF</sequence>
<dbReference type="InterPro" id="IPR036055">
    <property type="entry name" value="LDL_receptor-like_sf"/>
</dbReference>
<feature type="domain" description="CUB" evidence="4">
    <location>
        <begin position="221"/>
        <end position="336"/>
    </location>
</feature>
<dbReference type="PROSITE" id="PS01180">
    <property type="entry name" value="CUB"/>
    <property type="match status" value="1"/>
</dbReference>
<comment type="caution">
    <text evidence="3">Lacks conserved residue(s) required for the propagation of feature annotation.</text>
</comment>
<dbReference type="SUPFAM" id="SSF49854">
    <property type="entry name" value="Spermadhesin, CUB domain"/>
    <property type="match status" value="1"/>
</dbReference>
<dbReference type="Proteomes" id="UP000507470">
    <property type="component" value="Unassembled WGS sequence"/>
</dbReference>
<dbReference type="Gene3D" id="4.10.400.10">
    <property type="entry name" value="Low-density Lipoprotein Receptor"/>
    <property type="match status" value="1"/>
</dbReference>
<dbReference type="SUPFAM" id="SSF57424">
    <property type="entry name" value="LDL receptor-like module"/>
    <property type="match status" value="1"/>
</dbReference>
<dbReference type="SMART" id="SM00042">
    <property type="entry name" value="CUB"/>
    <property type="match status" value="1"/>
</dbReference>
<dbReference type="InterPro" id="IPR023415">
    <property type="entry name" value="LDLR_class-A_CS"/>
</dbReference>
<organism evidence="5 6">
    <name type="scientific">Mytilus coruscus</name>
    <name type="common">Sea mussel</name>
    <dbReference type="NCBI Taxonomy" id="42192"/>
    <lineage>
        <taxon>Eukaryota</taxon>
        <taxon>Metazoa</taxon>
        <taxon>Spiralia</taxon>
        <taxon>Lophotrochozoa</taxon>
        <taxon>Mollusca</taxon>
        <taxon>Bivalvia</taxon>
        <taxon>Autobranchia</taxon>
        <taxon>Pteriomorphia</taxon>
        <taxon>Mytilida</taxon>
        <taxon>Mytiloidea</taxon>
        <taxon>Mytilidae</taxon>
        <taxon>Mytilinae</taxon>
        <taxon>Mytilus</taxon>
    </lineage>
</organism>
<evidence type="ECO:0000259" key="4">
    <source>
        <dbReference type="PROSITE" id="PS01180"/>
    </source>
</evidence>
<feature type="disulfide bond" evidence="3">
    <location>
        <begin position="349"/>
        <end position="367"/>
    </location>
</feature>
<dbReference type="PROSITE" id="PS50068">
    <property type="entry name" value="LDLRA_2"/>
    <property type="match status" value="1"/>
</dbReference>
<proteinExistence type="predicted"/>
<dbReference type="Gene3D" id="2.60.120.290">
    <property type="entry name" value="Spermadhesin, CUB domain"/>
    <property type="match status" value="1"/>
</dbReference>
<dbReference type="AlphaFoldDB" id="A0A6J8BHH9"/>
<evidence type="ECO:0000256" key="3">
    <source>
        <dbReference type="PROSITE-ProRule" id="PRU00124"/>
    </source>
</evidence>
<dbReference type="CDD" id="cd00041">
    <property type="entry name" value="CUB"/>
    <property type="match status" value="1"/>
</dbReference>
<feature type="disulfide bond" evidence="3">
    <location>
        <begin position="342"/>
        <end position="354"/>
    </location>
</feature>
<evidence type="ECO:0000313" key="5">
    <source>
        <dbReference type="EMBL" id="CAC5382109.1"/>
    </source>
</evidence>
<dbReference type="FunFam" id="2.60.120.290:FF:000005">
    <property type="entry name" value="Procollagen C-endopeptidase enhancer 1"/>
    <property type="match status" value="1"/>
</dbReference>
<accession>A0A6J8BHH9</accession>
<protein>
    <submittedName>
        <fullName evidence="5">CUBN</fullName>
    </submittedName>
</protein>
<gene>
    <name evidence="5" type="ORF">MCOR_17969</name>
</gene>
<dbReference type="PANTHER" id="PTHR24251">
    <property type="entry name" value="OVOCHYMASE-RELATED"/>
    <property type="match status" value="1"/>
</dbReference>
<dbReference type="Pfam" id="PF18907">
    <property type="entry name" value="DUF5662"/>
    <property type="match status" value="1"/>
</dbReference>
<name>A0A6J8BHH9_MYTCO</name>
<keyword evidence="2 3" id="KW-1015">Disulfide bond</keyword>
<keyword evidence="6" id="KW-1185">Reference proteome</keyword>
<reference evidence="5 6" key="1">
    <citation type="submission" date="2020-06" db="EMBL/GenBank/DDBJ databases">
        <authorList>
            <person name="Li R."/>
            <person name="Bekaert M."/>
        </authorList>
    </citation>
    <scope>NUCLEOTIDE SEQUENCE [LARGE SCALE GENOMIC DNA]</scope>
    <source>
        <strain evidence="6">wild</strain>
    </source>
</reference>
<dbReference type="InterPro" id="IPR043721">
    <property type="entry name" value="DUF5662"/>
</dbReference>
<evidence type="ECO:0000256" key="1">
    <source>
        <dbReference type="ARBA" id="ARBA00022737"/>
    </source>
</evidence>
<dbReference type="SMART" id="SM00192">
    <property type="entry name" value="LDLa"/>
    <property type="match status" value="1"/>
</dbReference>
<evidence type="ECO:0000313" key="6">
    <source>
        <dbReference type="Proteomes" id="UP000507470"/>
    </source>
</evidence>
<evidence type="ECO:0000256" key="2">
    <source>
        <dbReference type="ARBA" id="ARBA00023157"/>
    </source>
</evidence>
<dbReference type="InterPro" id="IPR002172">
    <property type="entry name" value="LDrepeatLR_classA_rpt"/>
</dbReference>
<dbReference type="CDD" id="cd00112">
    <property type="entry name" value="LDLa"/>
    <property type="match status" value="1"/>
</dbReference>
<dbReference type="Pfam" id="PF00057">
    <property type="entry name" value="Ldl_recept_a"/>
    <property type="match status" value="1"/>
</dbReference>
<dbReference type="PROSITE" id="PS01209">
    <property type="entry name" value="LDLRA_1"/>
    <property type="match status" value="1"/>
</dbReference>
<dbReference type="InterPro" id="IPR035914">
    <property type="entry name" value="Sperma_CUB_dom_sf"/>
</dbReference>
<dbReference type="Pfam" id="PF00431">
    <property type="entry name" value="CUB"/>
    <property type="match status" value="1"/>
</dbReference>
<keyword evidence="1" id="KW-0677">Repeat</keyword>